<proteinExistence type="predicted"/>
<evidence type="ECO:0000313" key="1">
    <source>
        <dbReference type="Ensembl" id="ENSSFOP00015009175.2"/>
    </source>
</evidence>
<name>A0A8C9R5M5_SCLFO</name>
<dbReference type="Proteomes" id="UP000694397">
    <property type="component" value="Chromosome 25"/>
</dbReference>
<dbReference type="Ensembl" id="ENSSFOT00015009302.2">
    <property type="protein sequence ID" value="ENSSFOP00015009175.2"/>
    <property type="gene ID" value="ENSSFOG00015005979.2"/>
</dbReference>
<evidence type="ECO:0000313" key="2">
    <source>
        <dbReference type="Proteomes" id="UP000694397"/>
    </source>
</evidence>
<protein>
    <recommendedName>
        <fullName evidence="3">Tc1-like transposase DDE domain-containing protein</fullName>
    </recommendedName>
</protein>
<organism evidence="1 2">
    <name type="scientific">Scleropages formosus</name>
    <name type="common">Asian bonytongue</name>
    <name type="synonym">Osteoglossum formosum</name>
    <dbReference type="NCBI Taxonomy" id="113540"/>
    <lineage>
        <taxon>Eukaryota</taxon>
        <taxon>Metazoa</taxon>
        <taxon>Chordata</taxon>
        <taxon>Craniata</taxon>
        <taxon>Vertebrata</taxon>
        <taxon>Euteleostomi</taxon>
        <taxon>Actinopterygii</taxon>
        <taxon>Neopterygii</taxon>
        <taxon>Teleostei</taxon>
        <taxon>Osteoglossocephala</taxon>
        <taxon>Osteoglossomorpha</taxon>
        <taxon>Osteoglossiformes</taxon>
        <taxon>Osteoglossidae</taxon>
        <taxon>Scleropages</taxon>
    </lineage>
</organism>
<accession>A0A8C9R5M5</accession>
<evidence type="ECO:0008006" key="3">
    <source>
        <dbReference type="Google" id="ProtNLM"/>
    </source>
</evidence>
<dbReference type="OrthoDB" id="4843387at2759"/>
<dbReference type="AlphaFoldDB" id="A0A8C9R5M5"/>
<sequence>LLSHFTDNARPHTAAVVTTALKNADEHVLSCPSFAPDHIQDIWDALEM</sequence>
<reference evidence="1" key="3">
    <citation type="submission" date="2025-09" db="UniProtKB">
        <authorList>
            <consortium name="Ensembl"/>
        </authorList>
    </citation>
    <scope>IDENTIFICATION</scope>
</reference>
<reference evidence="1 2" key="1">
    <citation type="submission" date="2019-04" db="EMBL/GenBank/DDBJ databases">
        <authorList>
            <consortium name="Wellcome Sanger Institute Data Sharing"/>
        </authorList>
    </citation>
    <scope>NUCLEOTIDE SEQUENCE [LARGE SCALE GENOMIC DNA]</scope>
</reference>
<reference evidence="1" key="2">
    <citation type="submission" date="2025-08" db="UniProtKB">
        <authorList>
            <consortium name="Ensembl"/>
        </authorList>
    </citation>
    <scope>IDENTIFICATION</scope>
</reference>
<keyword evidence="2" id="KW-1185">Reference proteome</keyword>